<evidence type="ECO:0000313" key="3">
    <source>
        <dbReference type="Proteomes" id="UP000000845"/>
    </source>
</evidence>
<dbReference type="PANTHER" id="PTHR38477">
    <property type="entry name" value="HYPOTHETICAL EXPORTED PROTEIN"/>
    <property type="match status" value="1"/>
</dbReference>
<dbReference type="InterPro" id="IPR032676">
    <property type="entry name" value="YkuD_2"/>
</dbReference>
<organism evidence="2 3">
    <name type="scientific">Sebaldella termitidis (strain ATCC 33386 / NCTC 11300)</name>
    <dbReference type="NCBI Taxonomy" id="526218"/>
    <lineage>
        <taxon>Bacteria</taxon>
        <taxon>Fusobacteriati</taxon>
        <taxon>Fusobacteriota</taxon>
        <taxon>Fusobacteriia</taxon>
        <taxon>Fusobacteriales</taxon>
        <taxon>Leptotrichiaceae</taxon>
        <taxon>Sebaldella</taxon>
    </lineage>
</organism>
<keyword evidence="1" id="KW-0732">Signal</keyword>
<protein>
    <recommendedName>
        <fullName evidence="4">ErfK/YbiS/YcfS/YnhG family protein</fullName>
    </recommendedName>
</protein>
<evidence type="ECO:0008006" key="4">
    <source>
        <dbReference type="Google" id="ProtNLM"/>
    </source>
</evidence>
<dbReference type="Proteomes" id="UP000000845">
    <property type="component" value="Chromosome"/>
</dbReference>
<dbReference type="RefSeq" id="WP_012861699.1">
    <property type="nucleotide sequence ID" value="NC_013517.1"/>
</dbReference>
<reference evidence="2 3" key="2">
    <citation type="journal article" date="2010" name="Stand. Genomic Sci.">
        <title>Complete genome sequence of Sebaldella termitidis type strain (NCTC 11300).</title>
        <authorList>
            <person name="Harmon-Smith M."/>
            <person name="Celia L."/>
            <person name="Chertkov O."/>
            <person name="Lapidus A."/>
            <person name="Copeland A."/>
            <person name="Glavina Del Rio T."/>
            <person name="Nolan M."/>
            <person name="Lucas S."/>
            <person name="Tice H."/>
            <person name="Cheng J.F."/>
            <person name="Han C."/>
            <person name="Detter J.C."/>
            <person name="Bruce D."/>
            <person name="Goodwin L."/>
            <person name="Pitluck S."/>
            <person name="Pati A."/>
            <person name="Liolios K."/>
            <person name="Ivanova N."/>
            <person name="Mavromatis K."/>
            <person name="Mikhailova N."/>
            <person name="Chen A."/>
            <person name="Palaniappan K."/>
            <person name="Land M."/>
            <person name="Hauser L."/>
            <person name="Chang Y.J."/>
            <person name="Jeffries C.D."/>
            <person name="Brettin T."/>
            <person name="Goker M."/>
            <person name="Beck B."/>
            <person name="Bristow J."/>
            <person name="Eisen J.A."/>
            <person name="Markowitz V."/>
            <person name="Hugenholtz P."/>
            <person name="Kyrpides N.C."/>
            <person name="Klenk H.P."/>
            <person name="Chen F."/>
        </authorList>
    </citation>
    <scope>NUCLEOTIDE SEQUENCE [LARGE SCALE GENOMIC DNA]</scope>
    <source>
        <strain evidence="3">ATCC 33386 / NCTC 11300</strain>
    </source>
</reference>
<dbReference type="KEGG" id="str:Sterm_2251"/>
<proteinExistence type="predicted"/>
<evidence type="ECO:0000256" key="1">
    <source>
        <dbReference type="SAM" id="SignalP"/>
    </source>
</evidence>
<dbReference type="AlphaFoldDB" id="D1AKI9"/>
<dbReference type="STRING" id="526218.Sterm_2251"/>
<accession>D1AKI9</accession>
<dbReference type="Pfam" id="PF13645">
    <property type="entry name" value="YkuD_2"/>
    <property type="match status" value="1"/>
</dbReference>
<keyword evidence="3" id="KW-1185">Reference proteome</keyword>
<dbReference type="HOGENOM" id="CLU_080995_1_1_0"/>
<dbReference type="eggNOG" id="COG1376">
    <property type="taxonomic scope" value="Bacteria"/>
</dbReference>
<sequence>MRKLILLSLVTFTLSMVSFSSEYFEDMFKIIDNNSSSLRSSMNIFDPSNEGIREEYMTLGLDKKLDFEVFKQAVDGFKKVKKKKRNVLTIIDFSSSSSEKRFYVIDFDKNTVLYDTYVAHGKNSGNNYATEFSNSIDSNMSSLGFYLTGYTYEGSNGYSLKLYGLESDINDNAEARSIVIHGADYASPEFLRSNGHLGRSLGCPALPLEEYAQIIDELKGGSVVFIYAKDKSYQENSKYVENEA</sequence>
<dbReference type="PANTHER" id="PTHR38477:SF1">
    <property type="entry name" value="MUREIN L,D-TRANSPEPTIDASE CATALYTIC DOMAIN FAMILY PROTEIN"/>
    <property type="match status" value="1"/>
</dbReference>
<evidence type="ECO:0000313" key="2">
    <source>
        <dbReference type="EMBL" id="ACZ09105.1"/>
    </source>
</evidence>
<feature type="chain" id="PRO_5003019771" description="ErfK/YbiS/YcfS/YnhG family protein" evidence="1">
    <location>
        <begin position="21"/>
        <end position="244"/>
    </location>
</feature>
<dbReference type="EMBL" id="CP001739">
    <property type="protein sequence ID" value="ACZ09105.1"/>
    <property type="molecule type" value="Genomic_DNA"/>
</dbReference>
<dbReference type="CDD" id="cd16913">
    <property type="entry name" value="YkuD_like"/>
    <property type="match status" value="1"/>
</dbReference>
<feature type="signal peptide" evidence="1">
    <location>
        <begin position="1"/>
        <end position="20"/>
    </location>
</feature>
<reference evidence="3" key="1">
    <citation type="submission" date="2009-09" db="EMBL/GenBank/DDBJ databases">
        <title>The complete chromosome of Sebaldella termitidis ATCC 33386.</title>
        <authorList>
            <consortium name="US DOE Joint Genome Institute (JGI-PGF)"/>
            <person name="Lucas S."/>
            <person name="Copeland A."/>
            <person name="Lapidus A."/>
            <person name="Glavina del Rio T."/>
            <person name="Dalin E."/>
            <person name="Tice H."/>
            <person name="Bruce D."/>
            <person name="Goodwin L."/>
            <person name="Pitluck S."/>
            <person name="Kyrpides N."/>
            <person name="Mavromatis K."/>
            <person name="Ivanova N."/>
            <person name="Mikhailova N."/>
            <person name="Sims D."/>
            <person name="Meincke L."/>
            <person name="Brettin T."/>
            <person name="Detter J.C."/>
            <person name="Han C."/>
            <person name="Larimer F."/>
            <person name="Land M."/>
            <person name="Hauser L."/>
            <person name="Markowitz V."/>
            <person name="Cheng J.F."/>
            <person name="Hugenholtz P."/>
            <person name="Woyke T."/>
            <person name="Wu D."/>
            <person name="Eisen J.A."/>
        </authorList>
    </citation>
    <scope>NUCLEOTIDE SEQUENCE [LARGE SCALE GENOMIC DNA]</scope>
    <source>
        <strain evidence="3">ATCC 33386 / NCTC 11300</strain>
    </source>
</reference>
<dbReference type="GO" id="GO:0016740">
    <property type="term" value="F:transferase activity"/>
    <property type="evidence" value="ECO:0007669"/>
    <property type="project" value="InterPro"/>
</dbReference>
<name>D1AKI9_SEBTE</name>
<dbReference type="InterPro" id="IPR005490">
    <property type="entry name" value="LD_TPept_cat_dom"/>
</dbReference>
<gene>
    <name evidence="2" type="ordered locus">Sterm_2251</name>
</gene>